<dbReference type="EMBL" id="LVZM01019732">
    <property type="protein sequence ID" value="OUC41772.1"/>
    <property type="molecule type" value="Genomic_DNA"/>
</dbReference>
<dbReference type="Proteomes" id="UP000243006">
    <property type="component" value="Unassembled WGS sequence"/>
</dbReference>
<comment type="function">
    <text evidence="3">Core component of the splicing-dependent multiprotein exon junction complex (EJC) deposited at splice junctions on mRNAs.</text>
</comment>
<dbReference type="Pfam" id="PF00076">
    <property type="entry name" value="RRM_1"/>
    <property type="match status" value="1"/>
</dbReference>
<keyword evidence="3" id="KW-0508">mRNA splicing</keyword>
<dbReference type="Gene3D" id="3.30.70.330">
    <property type="match status" value="1"/>
</dbReference>
<dbReference type="GO" id="GO:0051028">
    <property type="term" value="P:mRNA transport"/>
    <property type="evidence" value="ECO:0007669"/>
    <property type="project" value="UniProtKB-KW"/>
</dbReference>
<feature type="domain" description="RRM" evidence="4">
    <location>
        <begin position="141"/>
        <end position="216"/>
    </location>
</feature>
<dbReference type="GO" id="GO:0016607">
    <property type="term" value="C:nuclear speck"/>
    <property type="evidence" value="ECO:0007669"/>
    <property type="project" value="UniProtKB-SubCell"/>
</dbReference>
<name>A0A1Y3E9H4_9BILA</name>
<comment type="similarity">
    <text evidence="1 3">Belongs to the RBM8A family.</text>
</comment>
<evidence type="ECO:0000313" key="5">
    <source>
        <dbReference type="EMBL" id="OUC41772.1"/>
    </source>
</evidence>
<gene>
    <name evidence="5" type="ORF">D917_03175</name>
</gene>
<dbReference type="InterPro" id="IPR000504">
    <property type="entry name" value="RRM_dom"/>
</dbReference>
<proteinExistence type="inferred from homology"/>
<dbReference type="InterPro" id="IPR012677">
    <property type="entry name" value="Nucleotide-bd_a/b_plait_sf"/>
</dbReference>
<evidence type="ECO:0000313" key="6">
    <source>
        <dbReference type="Proteomes" id="UP000243006"/>
    </source>
</evidence>
<comment type="caution">
    <text evidence="5">The sequence shown here is derived from an EMBL/GenBank/DDBJ whole genome shotgun (WGS) entry which is preliminary data.</text>
</comment>
<evidence type="ECO:0000256" key="3">
    <source>
        <dbReference type="RuleBase" id="RU361239"/>
    </source>
</evidence>
<reference evidence="5 6" key="1">
    <citation type="submission" date="2015-04" db="EMBL/GenBank/DDBJ databases">
        <title>Draft genome of the roundworm Trichinella nativa.</title>
        <authorList>
            <person name="Mitreva M."/>
        </authorList>
    </citation>
    <scope>NUCLEOTIDE SEQUENCE [LARGE SCALE GENOMIC DNA]</scope>
    <source>
        <strain evidence="5 6">ISS45</strain>
    </source>
</reference>
<keyword evidence="3" id="KW-0963">Cytoplasm</keyword>
<dbReference type="GO" id="GO:0003723">
    <property type="term" value="F:RNA binding"/>
    <property type="evidence" value="ECO:0007669"/>
    <property type="project" value="UniProtKB-UniRule"/>
</dbReference>
<dbReference type="GO" id="GO:0005737">
    <property type="term" value="C:cytoplasm"/>
    <property type="evidence" value="ECO:0007669"/>
    <property type="project" value="UniProtKB-SubCell"/>
</dbReference>
<sequence>MEEEVAATYASDEELDDGKMCYIFYSAVKFRHSTFVIEVEDMKDDYTSDNAGFDVPRRRRQLSGDEDDVDEVITEDDIQDDSAVTIQQFRGRGMKSLCFLISICFSLVTEFLNVEANRIGDEEGEDEERVLSKPVPSVDGWTIIVSNLHQEAEEDEIKQAFEDFGPVKTINILLNRETGYLTGVAIIEYEVYDMALEAVQTMNGATFLGKKLKVDWLFIEKPKPISLA</sequence>
<dbReference type="PRINTS" id="PR01738">
    <property type="entry name" value="RNABINDINGM8"/>
</dbReference>
<organism evidence="5 6">
    <name type="scientific">Trichinella nativa</name>
    <dbReference type="NCBI Taxonomy" id="6335"/>
    <lineage>
        <taxon>Eukaryota</taxon>
        <taxon>Metazoa</taxon>
        <taxon>Ecdysozoa</taxon>
        <taxon>Nematoda</taxon>
        <taxon>Enoplea</taxon>
        <taxon>Dorylaimia</taxon>
        <taxon>Trichinellida</taxon>
        <taxon>Trichinellidae</taxon>
        <taxon>Trichinella</taxon>
    </lineage>
</organism>
<comment type="subunit">
    <text evidence="3">Heterodimer with MAGOH. Part of the mRNA splicing-dependent exon junction complex (EJC) complex; the core complex contains CASC3, EIF4A3, MAGOH and RBM8A.</text>
</comment>
<dbReference type="PROSITE" id="PS50102">
    <property type="entry name" value="RRM"/>
    <property type="match status" value="1"/>
</dbReference>
<keyword evidence="3" id="KW-0507">mRNA processing</keyword>
<evidence type="ECO:0000259" key="4">
    <source>
        <dbReference type="PROSITE" id="PS50102"/>
    </source>
</evidence>
<dbReference type="SMART" id="SM00360">
    <property type="entry name" value="RRM"/>
    <property type="match status" value="1"/>
</dbReference>
<evidence type="ECO:0000256" key="1">
    <source>
        <dbReference type="ARBA" id="ARBA00007987"/>
    </source>
</evidence>
<dbReference type="AlphaFoldDB" id="A0A1Y3E9H4"/>
<dbReference type="GO" id="GO:0006397">
    <property type="term" value="P:mRNA processing"/>
    <property type="evidence" value="ECO:0007669"/>
    <property type="project" value="UniProtKB-KW"/>
</dbReference>
<keyword evidence="2 3" id="KW-0694">RNA-binding</keyword>
<keyword evidence="3" id="KW-0539">Nucleus</keyword>
<dbReference type="GO" id="GO:0008380">
    <property type="term" value="P:RNA splicing"/>
    <property type="evidence" value="ECO:0007669"/>
    <property type="project" value="UniProtKB-KW"/>
</dbReference>
<accession>A0A1Y3E9H4</accession>
<protein>
    <recommendedName>
        <fullName evidence="3">RNA-binding protein 8A</fullName>
    </recommendedName>
</protein>
<dbReference type="InterPro" id="IPR035979">
    <property type="entry name" value="RBD_domain_sf"/>
</dbReference>
<comment type="subcellular location">
    <subcellularLocation>
        <location evidence="3">Nucleus</location>
    </subcellularLocation>
    <subcellularLocation>
        <location evidence="3">Nucleus speckle</location>
    </subcellularLocation>
    <subcellularLocation>
        <location evidence="3">Cytoplasm</location>
    </subcellularLocation>
</comment>
<dbReference type="SUPFAM" id="SSF54928">
    <property type="entry name" value="RNA-binding domain, RBD"/>
    <property type="match status" value="1"/>
</dbReference>
<keyword evidence="3" id="KW-0813">Transport</keyword>
<keyword evidence="3" id="KW-0509">mRNA transport</keyword>
<dbReference type="PANTHER" id="PTHR45894">
    <property type="entry name" value="RNA-BINDING PROTEIN 8A"/>
    <property type="match status" value="1"/>
</dbReference>
<evidence type="ECO:0000256" key="2">
    <source>
        <dbReference type="PROSITE-ProRule" id="PRU00176"/>
    </source>
</evidence>
<dbReference type="InterPro" id="IPR008111">
    <property type="entry name" value="RNA-bd_8"/>
</dbReference>